<organism evidence="1 2">
    <name type="scientific">Acidianus hospitalis</name>
    <dbReference type="NCBI Taxonomy" id="563177"/>
    <lineage>
        <taxon>Archaea</taxon>
        <taxon>Thermoproteota</taxon>
        <taxon>Thermoprotei</taxon>
        <taxon>Sulfolobales</taxon>
        <taxon>Sulfolobaceae</taxon>
        <taxon>Acidianus</taxon>
    </lineage>
</organism>
<accession>A0A2T9X4L1</accession>
<reference evidence="1 2" key="1">
    <citation type="journal article" date="2015" name="Appl. Environ. Microbiol.">
        <title>Nanoarchaeota, Their Sulfolobales Host, and Nanoarchaeota Virus Distribution across Yellowstone National Park Hot Springs.</title>
        <authorList>
            <person name="Munson-McGee J.H."/>
            <person name="Field E.K."/>
            <person name="Bateson M."/>
            <person name="Rooney C."/>
            <person name="Stepanauskas R."/>
            <person name="Young M.J."/>
        </authorList>
    </citation>
    <scope>NUCLEOTIDE SEQUENCE [LARGE SCALE GENOMIC DNA]</scope>
    <source>
        <strain evidence="1">SCGC AC-742_N10</strain>
    </source>
</reference>
<dbReference type="AlphaFoldDB" id="A0A2T9X4L1"/>
<evidence type="ECO:0000313" key="2">
    <source>
        <dbReference type="Proteomes" id="UP000245638"/>
    </source>
</evidence>
<sequence>MGLYLKTKKGIKCEVCNTINNPKSLFCKNCGSLLHPEYKTKIIMKYLLDMVVNIEKYHNILQSVRDYEMYGIKIDLYLEFEDHIELISVISRTDDLLKYRPIFSTDDKKKVVNVLLVAINIESEKLVNILKLATVLGPATSLKTENFKVYKVTENLGIQKIEIK</sequence>
<name>A0A2T9X4L1_9CREN</name>
<proteinExistence type="predicted"/>
<evidence type="ECO:0000313" key="1">
    <source>
        <dbReference type="EMBL" id="PVU74975.1"/>
    </source>
</evidence>
<protein>
    <submittedName>
        <fullName evidence="1">Uncharacterized protein</fullName>
    </submittedName>
</protein>
<comment type="caution">
    <text evidence="1">The sequence shown here is derived from an EMBL/GenBank/DDBJ whole genome shotgun (WGS) entry which is preliminary data.</text>
</comment>
<gene>
    <name evidence="1" type="ORF">DDW13_05675</name>
</gene>
<dbReference type="Proteomes" id="UP000245638">
    <property type="component" value="Unassembled WGS sequence"/>
</dbReference>
<dbReference type="EMBL" id="QEFD01000168">
    <property type="protein sequence ID" value="PVU74975.1"/>
    <property type="molecule type" value="Genomic_DNA"/>
</dbReference>